<gene>
    <name evidence="2" type="ORF">G7Y82_03695</name>
</gene>
<reference evidence="2" key="1">
    <citation type="submission" date="2020-03" db="EMBL/GenBank/DDBJ databases">
        <title>Solimonas marina sp. nov., isolated from deep seawater of the Pacific Ocean.</title>
        <authorList>
            <person name="Liu X."/>
            <person name="Lai Q."/>
            <person name="Sun F."/>
            <person name="Gai Y."/>
            <person name="Li G."/>
            <person name="Shao Z."/>
        </authorList>
    </citation>
    <scope>NUCLEOTIDE SEQUENCE</scope>
    <source>
        <strain evidence="2">C16B3</strain>
    </source>
</reference>
<evidence type="ECO:0000313" key="3">
    <source>
        <dbReference type="Proteomes" id="UP000653472"/>
    </source>
</evidence>
<dbReference type="SUPFAM" id="SSF47336">
    <property type="entry name" value="ACP-like"/>
    <property type="match status" value="1"/>
</dbReference>
<dbReference type="Pfam" id="PF00550">
    <property type="entry name" value="PP-binding"/>
    <property type="match status" value="1"/>
</dbReference>
<organism evidence="2 3">
    <name type="scientific">Solimonas marina</name>
    <dbReference type="NCBI Taxonomy" id="2714601"/>
    <lineage>
        <taxon>Bacteria</taxon>
        <taxon>Pseudomonadati</taxon>
        <taxon>Pseudomonadota</taxon>
        <taxon>Gammaproteobacteria</taxon>
        <taxon>Nevskiales</taxon>
        <taxon>Nevskiaceae</taxon>
        <taxon>Solimonas</taxon>
    </lineage>
</organism>
<dbReference type="EMBL" id="JAAVXB010000002">
    <property type="protein sequence ID" value="NKF21409.1"/>
    <property type="molecule type" value="Genomic_DNA"/>
</dbReference>
<dbReference type="Proteomes" id="UP000653472">
    <property type="component" value="Unassembled WGS sequence"/>
</dbReference>
<proteinExistence type="predicted"/>
<keyword evidence="3" id="KW-1185">Reference proteome</keyword>
<comment type="caution">
    <text evidence="2">The sequence shown here is derived from an EMBL/GenBank/DDBJ whole genome shotgun (WGS) entry which is preliminary data.</text>
</comment>
<evidence type="ECO:0000259" key="1">
    <source>
        <dbReference type="Pfam" id="PF00550"/>
    </source>
</evidence>
<accession>A0A969W8F5</accession>
<dbReference type="RefSeq" id="WP_168146680.1">
    <property type="nucleotide sequence ID" value="NZ_JAAVXB010000002.1"/>
</dbReference>
<sequence>MATSDQIFQKLLPLVQDFTQDWDNEYEGEIGRDTKLLGDLGFESIDIIQFIVAVEEELGISKTPFDKLLMKDGRYVDDLSLGQIADFLEVTVPSLSL</sequence>
<protein>
    <submittedName>
        <fullName evidence="2">Acyl carrier protein</fullName>
    </submittedName>
</protein>
<dbReference type="InterPro" id="IPR009081">
    <property type="entry name" value="PP-bd_ACP"/>
</dbReference>
<dbReference type="AlphaFoldDB" id="A0A969W8F5"/>
<evidence type="ECO:0000313" key="2">
    <source>
        <dbReference type="EMBL" id="NKF21409.1"/>
    </source>
</evidence>
<name>A0A969W8F5_9GAMM</name>
<dbReference type="Gene3D" id="1.10.1200.10">
    <property type="entry name" value="ACP-like"/>
    <property type="match status" value="1"/>
</dbReference>
<dbReference type="InterPro" id="IPR036736">
    <property type="entry name" value="ACP-like_sf"/>
</dbReference>
<feature type="domain" description="Carrier" evidence="1">
    <location>
        <begin position="28"/>
        <end position="61"/>
    </location>
</feature>